<dbReference type="InterPro" id="IPR036390">
    <property type="entry name" value="WH_DNA-bd_sf"/>
</dbReference>
<name>A0A3G9G4H8_9CAUL</name>
<dbReference type="InterPro" id="IPR039422">
    <property type="entry name" value="MarR/SlyA-like"/>
</dbReference>
<evidence type="ECO:0000313" key="7">
    <source>
        <dbReference type="EMBL" id="BBF79864.1"/>
    </source>
</evidence>
<dbReference type="Proteomes" id="UP000278756">
    <property type="component" value="Chromosome 1"/>
</dbReference>
<gene>
    <name evidence="7" type="ORF">EM6_0439</name>
</gene>
<sequence>MSSSLIPAEMRLENQICFAVHSAAHAFAQAYKPLLEPLGLTYPQYLVMLLLWEKDDRSVSELGTPLFLDSGTLTPLLKRLQTQGLIDRTRDPRDERVTRITLTDKGKALAKQGQSIPQAMLCAMGNMDLPHLIALRDQVKALGQTLRAA</sequence>
<dbReference type="SMART" id="SM00347">
    <property type="entry name" value="HTH_MARR"/>
    <property type="match status" value="1"/>
</dbReference>
<dbReference type="AlphaFoldDB" id="A0A3G9G4H8"/>
<evidence type="ECO:0000256" key="4">
    <source>
        <dbReference type="ARBA" id="ARBA00023125"/>
    </source>
</evidence>
<dbReference type="GO" id="GO:0005737">
    <property type="term" value="C:cytoplasm"/>
    <property type="evidence" value="ECO:0007669"/>
    <property type="project" value="UniProtKB-SubCell"/>
</dbReference>
<keyword evidence="3" id="KW-0805">Transcription regulation</keyword>
<dbReference type="PANTHER" id="PTHR33164:SF5">
    <property type="entry name" value="ORGANIC HYDROPEROXIDE RESISTANCE TRANSCRIPTIONAL REGULATOR"/>
    <property type="match status" value="1"/>
</dbReference>
<dbReference type="GO" id="GO:0003677">
    <property type="term" value="F:DNA binding"/>
    <property type="evidence" value="ECO:0007669"/>
    <property type="project" value="UniProtKB-KW"/>
</dbReference>
<reference evidence="8" key="1">
    <citation type="journal article" date="2017" name="Biotechnol. Biofuels">
        <title>Evaluation of environmental bacterial communities as a factor affecting the growth of duckweed Lemna minor.</title>
        <authorList>
            <person name="Ishizawa H."/>
            <person name="Kuroda M."/>
            <person name="Morikawa M."/>
            <person name="Ike M."/>
        </authorList>
    </citation>
    <scope>NUCLEOTIDE SEQUENCE [LARGE SCALE GENOMIC DNA]</scope>
    <source>
        <strain evidence="8">M6</strain>
    </source>
</reference>
<reference evidence="8" key="2">
    <citation type="journal article" date="2017" name="Plant Physiol. Biochem.">
        <title>Differential oxidative and antioxidative response of duckweed Lemna minor toward plant growth promoting/inhibiting bacteria.</title>
        <authorList>
            <person name="Ishizawa H."/>
            <person name="Kuroda M."/>
            <person name="Morikawa M."/>
            <person name="Ike M."/>
        </authorList>
    </citation>
    <scope>NUCLEOTIDE SEQUENCE [LARGE SCALE GENOMIC DNA]</scope>
    <source>
        <strain evidence="8">M6</strain>
    </source>
</reference>
<comment type="subcellular location">
    <subcellularLocation>
        <location evidence="1">Cytoplasm</location>
    </subcellularLocation>
</comment>
<dbReference type="RefSeq" id="WP_126419967.1">
    <property type="nucleotide sequence ID" value="NZ_AP018827.1"/>
</dbReference>
<dbReference type="FunFam" id="1.10.10.10:FF:000163">
    <property type="entry name" value="MarR family transcriptional regulator"/>
    <property type="match status" value="1"/>
</dbReference>
<dbReference type="OrthoDB" id="9806864at2"/>
<dbReference type="PANTHER" id="PTHR33164">
    <property type="entry name" value="TRANSCRIPTIONAL REGULATOR, MARR FAMILY"/>
    <property type="match status" value="1"/>
</dbReference>
<protein>
    <submittedName>
        <fullName evidence="7">Organic hydroperoxide resistance transcriptional regulator</fullName>
    </submittedName>
</protein>
<dbReference type="Pfam" id="PF22381">
    <property type="entry name" value="Staph_reg_Sar_Rot"/>
    <property type="match status" value="1"/>
</dbReference>
<evidence type="ECO:0000259" key="6">
    <source>
        <dbReference type="PROSITE" id="PS50995"/>
    </source>
</evidence>
<dbReference type="PRINTS" id="PR00598">
    <property type="entry name" value="HTHMARR"/>
</dbReference>
<dbReference type="InterPro" id="IPR000835">
    <property type="entry name" value="HTH_MarR-typ"/>
</dbReference>
<dbReference type="GO" id="GO:0003700">
    <property type="term" value="F:DNA-binding transcription factor activity"/>
    <property type="evidence" value="ECO:0007669"/>
    <property type="project" value="InterPro"/>
</dbReference>
<proteinExistence type="predicted"/>
<feature type="domain" description="HTH marR-type" evidence="6">
    <location>
        <begin position="13"/>
        <end position="141"/>
    </location>
</feature>
<dbReference type="EMBL" id="AP018827">
    <property type="protein sequence ID" value="BBF79864.1"/>
    <property type="molecule type" value="Genomic_DNA"/>
</dbReference>
<keyword evidence="4" id="KW-0238">DNA-binding</keyword>
<organism evidence="7 8">
    <name type="scientific">Asticcacaulis excentricus</name>
    <dbReference type="NCBI Taxonomy" id="78587"/>
    <lineage>
        <taxon>Bacteria</taxon>
        <taxon>Pseudomonadati</taxon>
        <taxon>Pseudomonadota</taxon>
        <taxon>Alphaproteobacteria</taxon>
        <taxon>Caulobacterales</taxon>
        <taxon>Caulobacteraceae</taxon>
        <taxon>Asticcacaulis</taxon>
    </lineage>
</organism>
<accession>A0A3G9G4H8</accession>
<keyword evidence="5" id="KW-0804">Transcription</keyword>
<dbReference type="PROSITE" id="PS50995">
    <property type="entry name" value="HTH_MARR_2"/>
    <property type="match status" value="1"/>
</dbReference>
<keyword evidence="2" id="KW-0963">Cytoplasm</keyword>
<evidence type="ECO:0000256" key="5">
    <source>
        <dbReference type="ARBA" id="ARBA00023163"/>
    </source>
</evidence>
<dbReference type="InterPro" id="IPR055166">
    <property type="entry name" value="Transc_reg_Sar_Rot_HTH"/>
</dbReference>
<dbReference type="InterPro" id="IPR036388">
    <property type="entry name" value="WH-like_DNA-bd_sf"/>
</dbReference>
<dbReference type="SUPFAM" id="SSF46785">
    <property type="entry name" value="Winged helix' DNA-binding domain"/>
    <property type="match status" value="1"/>
</dbReference>
<evidence type="ECO:0000313" key="8">
    <source>
        <dbReference type="Proteomes" id="UP000278756"/>
    </source>
</evidence>
<evidence type="ECO:0000256" key="3">
    <source>
        <dbReference type="ARBA" id="ARBA00023015"/>
    </source>
</evidence>
<dbReference type="GO" id="GO:0006950">
    <property type="term" value="P:response to stress"/>
    <property type="evidence" value="ECO:0007669"/>
    <property type="project" value="TreeGrafter"/>
</dbReference>
<dbReference type="Gene3D" id="1.10.10.10">
    <property type="entry name" value="Winged helix-like DNA-binding domain superfamily/Winged helix DNA-binding domain"/>
    <property type="match status" value="1"/>
</dbReference>
<evidence type="ECO:0000256" key="1">
    <source>
        <dbReference type="ARBA" id="ARBA00004496"/>
    </source>
</evidence>
<evidence type="ECO:0000256" key="2">
    <source>
        <dbReference type="ARBA" id="ARBA00022490"/>
    </source>
</evidence>